<name>A0ABS6K3J5_9FIRM</name>
<accession>A0ABS6K3J5</accession>
<dbReference type="Proteomes" id="UP001314681">
    <property type="component" value="Unassembled WGS sequence"/>
</dbReference>
<gene>
    <name evidence="1" type="ORF">KTH90_03610</name>
</gene>
<sequence>MSDYGIKTYADLAETCCGMVLANEIASRPLEPVSGDWAPWDEIFQWYIVQDPSFLMEHTDEPVFYDAELGLYVWGVTTYGTSWAILPAPEIH</sequence>
<dbReference type="EMBL" id="JAHQCX010000002">
    <property type="protein sequence ID" value="MBU9725094.1"/>
    <property type="molecule type" value="Genomic_DNA"/>
</dbReference>
<evidence type="ECO:0000313" key="1">
    <source>
        <dbReference type="EMBL" id="MBU9725094.1"/>
    </source>
</evidence>
<dbReference type="RefSeq" id="WP_238726249.1">
    <property type="nucleotide sequence ID" value="NZ_JAHQCX010000002.1"/>
</dbReference>
<keyword evidence="2" id="KW-1185">Reference proteome</keyword>
<organism evidence="1 2">
    <name type="scientific">Diplocloster modestus</name>
    <dbReference type="NCBI Taxonomy" id="2850322"/>
    <lineage>
        <taxon>Bacteria</taxon>
        <taxon>Bacillati</taxon>
        <taxon>Bacillota</taxon>
        <taxon>Clostridia</taxon>
        <taxon>Lachnospirales</taxon>
        <taxon>Lachnospiraceae</taxon>
        <taxon>Diplocloster</taxon>
    </lineage>
</organism>
<reference evidence="1 2" key="1">
    <citation type="submission" date="2021-06" db="EMBL/GenBank/DDBJ databases">
        <title>Description of novel taxa of the family Lachnospiraceae.</title>
        <authorList>
            <person name="Chaplin A.V."/>
            <person name="Sokolova S.R."/>
            <person name="Pikina A.P."/>
            <person name="Korzhanova M."/>
            <person name="Belova V."/>
            <person name="Korostin D."/>
            <person name="Efimov B.A."/>
        </authorList>
    </citation>
    <scope>NUCLEOTIDE SEQUENCE [LARGE SCALE GENOMIC DNA]</scope>
    <source>
        <strain evidence="1 2">ASD4241</strain>
    </source>
</reference>
<proteinExistence type="predicted"/>
<comment type="caution">
    <text evidence="1">The sequence shown here is derived from an EMBL/GenBank/DDBJ whole genome shotgun (WGS) entry which is preliminary data.</text>
</comment>
<evidence type="ECO:0000313" key="2">
    <source>
        <dbReference type="Proteomes" id="UP001314681"/>
    </source>
</evidence>
<protein>
    <submittedName>
        <fullName evidence="1">Uncharacterized protein</fullName>
    </submittedName>
</protein>